<organism evidence="2 3">
    <name type="scientific">Oceanisphaera sediminis</name>
    <dbReference type="NCBI Taxonomy" id="981381"/>
    <lineage>
        <taxon>Bacteria</taxon>
        <taxon>Pseudomonadati</taxon>
        <taxon>Pseudomonadota</taxon>
        <taxon>Gammaproteobacteria</taxon>
        <taxon>Aeromonadales</taxon>
        <taxon>Aeromonadaceae</taxon>
        <taxon>Oceanisphaera</taxon>
    </lineage>
</organism>
<accession>A0ABP7EKL5</accession>
<comment type="caution">
    <text evidence="2">The sequence shown here is derived from an EMBL/GenBank/DDBJ whole genome shotgun (WGS) entry which is preliminary data.</text>
</comment>
<dbReference type="EMBL" id="BAABDS010000042">
    <property type="protein sequence ID" value="GAA3719495.1"/>
    <property type="molecule type" value="Genomic_DNA"/>
</dbReference>
<dbReference type="Proteomes" id="UP001501479">
    <property type="component" value="Unassembled WGS sequence"/>
</dbReference>
<sequence>MDSSGMKFHNRMKSHSFSYNIFSMNLKELNEGLKLIETPQVGLKLMSEENREAGHQAHREINRLFHNFIASAKTLIEHTRIFVDKHYKDTPLHQAYAQKIKSEYAEDELCRFIQDLRNYMLHQGLPHSQMSISFTRGEPDFESTISLETEKLISWSRWSAFSKSFLAKQSKNIKLSDLVTPYGEKINSLYEWLDAKFLKHHSGDLKALEKLQIEYQSLEQEKSNKSSQHDASGAGASA</sequence>
<gene>
    <name evidence="2" type="ORF">GCM10022421_29630</name>
</gene>
<protein>
    <submittedName>
        <fullName evidence="2">Uncharacterized protein</fullName>
    </submittedName>
</protein>
<feature type="compositionally biased region" description="Basic and acidic residues" evidence="1">
    <location>
        <begin position="219"/>
        <end position="228"/>
    </location>
</feature>
<reference evidence="3" key="1">
    <citation type="journal article" date="2019" name="Int. J. Syst. Evol. Microbiol.">
        <title>The Global Catalogue of Microorganisms (GCM) 10K type strain sequencing project: providing services to taxonomists for standard genome sequencing and annotation.</title>
        <authorList>
            <consortium name="The Broad Institute Genomics Platform"/>
            <consortium name="The Broad Institute Genome Sequencing Center for Infectious Disease"/>
            <person name="Wu L."/>
            <person name="Ma J."/>
        </authorList>
    </citation>
    <scope>NUCLEOTIDE SEQUENCE [LARGE SCALE GENOMIC DNA]</scope>
    <source>
        <strain evidence="3">JCM 17329</strain>
    </source>
</reference>
<keyword evidence="3" id="KW-1185">Reference proteome</keyword>
<evidence type="ECO:0000256" key="1">
    <source>
        <dbReference type="SAM" id="MobiDB-lite"/>
    </source>
</evidence>
<evidence type="ECO:0000313" key="3">
    <source>
        <dbReference type="Proteomes" id="UP001501479"/>
    </source>
</evidence>
<feature type="region of interest" description="Disordered" evidence="1">
    <location>
        <begin position="219"/>
        <end position="238"/>
    </location>
</feature>
<name>A0ABP7EKL5_9GAMM</name>
<evidence type="ECO:0000313" key="2">
    <source>
        <dbReference type="EMBL" id="GAA3719495.1"/>
    </source>
</evidence>
<proteinExistence type="predicted"/>